<evidence type="ECO:0000313" key="2">
    <source>
        <dbReference type="Proteomes" id="UP000265020"/>
    </source>
</evidence>
<dbReference type="PANTHER" id="PTHR34095">
    <property type="entry name" value="39S RIBOSOMAL PROTEIN L55, MITOCHONDRIAL"/>
    <property type="match status" value="1"/>
</dbReference>
<dbReference type="InterPro" id="IPR018615">
    <property type="entry name" value="Ribosomal_mL55"/>
</dbReference>
<dbReference type="GO" id="GO:0003735">
    <property type="term" value="F:structural constituent of ribosome"/>
    <property type="evidence" value="ECO:0007669"/>
    <property type="project" value="InterPro"/>
</dbReference>
<dbReference type="GO" id="GO:0005762">
    <property type="term" value="C:mitochondrial large ribosomal subunit"/>
    <property type="evidence" value="ECO:0007669"/>
    <property type="project" value="InterPro"/>
</dbReference>
<dbReference type="GO" id="GO:0006412">
    <property type="term" value="P:translation"/>
    <property type="evidence" value="ECO:0007669"/>
    <property type="project" value="TreeGrafter"/>
</dbReference>
<dbReference type="InterPro" id="IPR044884">
    <property type="entry name" value="Ribosomal_mL55_sf"/>
</dbReference>
<dbReference type="Ensembl" id="ENSCVAT00000013678.1">
    <property type="protein sequence ID" value="ENSCVAP00000001278.1"/>
    <property type="gene ID" value="ENSCVAG00000002237.1"/>
</dbReference>
<evidence type="ECO:0000313" key="1">
    <source>
        <dbReference type="Ensembl" id="ENSCVAP00000001278.1"/>
    </source>
</evidence>
<dbReference type="Pfam" id="PF09776">
    <property type="entry name" value="Mitoc_L55"/>
    <property type="match status" value="1"/>
</dbReference>
<name>A0A3Q2C971_CYPVA</name>
<organism evidence="1 2">
    <name type="scientific">Cyprinodon variegatus</name>
    <name type="common">Sheepshead minnow</name>
    <dbReference type="NCBI Taxonomy" id="28743"/>
    <lineage>
        <taxon>Eukaryota</taxon>
        <taxon>Metazoa</taxon>
        <taxon>Chordata</taxon>
        <taxon>Craniata</taxon>
        <taxon>Vertebrata</taxon>
        <taxon>Euteleostomi</taxon>
        <taxon>Actinopterygii</taxon>
        <taxon>Neopterygii</taxon>
        <taxon>Teleostei</taxon>
        <taxon>Neoteleostei</taxon>
        <taxon>Acanthomorphata</taxon>
        <taxon>Ovalentaria</taxon>
        <taxon>Atherinomorphae</taxon>
        <taxon>Cyprinodontiformes</taxon>
        <taxon>Cyprinodontidae</taxon>
        <taxon>Cyprinodon</taxon>
    </lineage>
</organism>
<protein>
    <recommendedName>
        <fullName evidence="3">HECT domain-containing protein</fullName>
    </recommendedName>
</protein>
<evidence type="ECO:0008006" key="3">
    <source>
        <dbReference type="Google" id="ProtNLM"/>
    </source>
</evidence>
<sequence>ADFDRKLRFLLQDVLLVRSSFLHGTGAQLGSNRTSVVRCGRQKYERQYPVLLVQPDGSTVSIRYPEPRRILLVSEEEEEEEYTSTCSLTLTLPRDMEDEEDFKNMMYEAIIGSLGFGKV</sequence>
<reference evidence="1" key="2">
    <citation type="submission" date="2025-09" db="UniProtKB">
        <authorList>
            <consortium name="Ensembl"/>
        </authorList>
    </citation>
    <scope>IDENTIFICATION</scope>
</reference>
<dbReference type="Gene3D" id="6.20.130.20">
    <property type="entry name" value="Mitochondrial ribosomal protein L55"/>
    <property type="match status" value="1"/>
</dbReference>
<accession>A0A3Q2C971</accession>
<keyword evidence="2" id="KW-1185">Reference proteome</keyword>
<dbReference type="Proteomes" id="UP000265020">
    <property type="component" value="Unassembled WGS sequence"/>
</dbReference>
<dbReference type="GeneTree" id="ENSGT01040000241365"/>
<reference evidence="1" key="1">
    <citation type="submission" date="2025-08" db="UniProtKB">
        <authorList>
            <consortium name="Ensembl"/>
        </authorList>
    </citation>
    <scope>IDENTIFICATION</scope>
</reference>
<dbReference type="PANTHER" id="PTHR34095:SF1">
    <property type="entry name" value="LARGE RIBOSOMAL SUBUNIT PROTEIN ML55"/>
    <property type="match status" value="1"/>
</dbReference>
<dbReference type="STRING" id="28743.ENSCVAP00000001278"/>
<proteinExistence type="predicted"/>
<dbReference type="AlphaFoldDB" id="A0A3Q2C971"/>